<dbReference type="GeneID" id="38784441"/>
<sequence length="350" mass="39374">MDPGFSTTRRSHTRMSEDRVLLQLCFIRVSISVSMPQQSSVRVIHAAITPHHIADRSAAGKGKVDEKVNSKVKAKPLPPAVIPSVSTYRSIVSAAQETDFMALILGDMDSFLAQAGGSLCKRKTRPEPVYDKPRTSPPRATGDHRDSHPDYFDALSDRINDNGVGLSSDDQFLSPKEKMRKEAIDMTPATKRLERMNVHSGTDEGDTSFEGLDMDVFMDIDDKDINGDMSLKPKPEDLSDKKVKEDDTPSWPSVYDSLSVMTDDTLGPLSTSTSTSRRIEEDEARNTYETNVVPEMKHVYEDFDCFHRKASIKRRRAKFIKRKYVFGEKDVLKGEAQWMKVVHGFDEPQI</sequence>
<dbReference type="OrthoDB" id="6755010at2759"/>
<dbReference type="RefSeq" id="XP_027618437.1">
    <property type="nucleotide sequence ID" value="XM_027762636.1"/>
</dbReference>
<organism evidence="2 3">
    <name type="scientific">Sparassis crispa</name>
    <dbReference type="NCBI Taxonomy" id="139825"/>
    <lineage>
        <taxon>Eukaryota</taxon>
        <taxon>Fungi</taxon>
        <taxon>Dikarya</taxon>
        <taxon>Basidiomycota</taxon>
        <taxon>Agaricomycotina</taxon>
        <taxon>Agaricomycetes</taxon>
        <taxon>Polyporales</taxon>
        <taxon>Sparassidaceae</taxon>
        <taxon>Sparassis</taxon>
    </lineage>
</organism>
<proteinExistence type="predicted"/>
<reference evidence="2 3" key="1">
    <citation type="journal article" date="2018" name="Sci. Rep.">
        <title>Genome sequence of the cauliflower mushroom Sparassis crispa (Hanabiratake) and its association with beneficial usage.</title>
        <authorList>
            <person name="Kiyama R."/>
            <person name="Furutani Y."/>
            <person name="Kawaguchi K."/>
            <person name="Nakanishi T."/>
        </authorList>
    </citation>
    <scope>NUCLEOTIDE SEQUENCE [LARGE SCALE GENOMIC DNA]</scope>
</reference>
<dbReference type="InParanoid" id="A0A401GZD3"/>
<feature type="region of interest" description="Disordered" evidence="1">
    <location>
        <begin position="122"/>
        <end position="150"/>
    </location>
</feature>
<dbReference type="EMBL" id="BFAD01000011">
    <property type="protein sequence ID" value="GBE87524.1"/>
    <property type="molecule type" value="Genomic_DNA"/>
</dbReference>
<dbReference type="Gene3D" id="3.30.70.2820">
    <property type="match status" value="1"/>
</dbReference>
<keyword evidence="3" id="KW-1185">Reference proteome</keyword>
<evidence type="ECO:0000313" key="2">
    <source>
        <dbReference type="EMBL" id="GBE87524.1"/>
    </source>
</evidence>
<feature type="compositionally biased region" description="Basic and acidic residues" evidence="1">
    <location>
        <begin position="125"/>
        <end position="134"/>
    </location>
</feature>
<comment type="caution">
    <text evidence="2">The sequence shown here is derived from an EMBL/GenBank/DDBJ whole genome shotgun (WGS) entry which is preliminary data.</text>
</comment>
<feature type="compositionally biased region" description="Basic and acidic residues" evidence="1">
    <location>
        <begin position="141"/>
        <end position="150"/>
    </location>
</feature>
<evidence type="ECO:0000313" key="3">
    <source>
        <dbReference type="Proteomes" id="UP000287166"/>
    </source>
</evidence>
<gene>
    <name evidence="2" type="ORF">SCP_1102010</name>
</gene>
<evidence type="ECO:0000256" key="1">
    <source>
        <dbReference type="SAM" id="MobiDB-lite"/>
    </source>
</evidence>
<protein>
    <submittedName>
        <fullName evidence="2">Uncharacterized protein</fullName>
    </submittedName>
</protein>
<name>A0A401GZD3_9APHY</name>
<feature type="region of interest" description="Disordered" evidence="1">
    <location>
        <begin position="265"/>
        <end position="284"/>
    </location>
</feature>
<accession>A0A401GZD3</accession>
<dbReference type="Proteomes" id="UP000287166">
    <property type="component" value="Unassembled WGS sequence"/>
</dbReference>
<feature type="compositionally biased region" description="Basic and acidic residues" evidence="1">
    <location>
        <begin position="226"/>
        <end position="247"/>
    </location>
</feature>
<feature type="region of interest" description="Disordered" evidence="1">
    <location>
        <begin position="226"/>
        <end position="250"/>
    </location>
</feature>
<dbReference type="AlphaFoldDB" id="A0A401GZD3"/>